<dbReference type="Proteomes" id="UP000037558">
    <property type="component" value="Unassembled WGS sequence"/>
</dbReference>
<sequence length="469" mass="55053">MGEKKSREQFKQLLDHFVTSIREQILNGELEVGEYLPSELILAERFSLSKNSVRKGLDELVNEGLIMKKSRVGNIVASSQLIEKVVLRVGYYPSLEKEASFLTLVEKFEKKHAHIKVQPIALPYDHYHQTVRDFFKNDLVDVVTINYNDFREFKSGPKELFEPFDWNDDVYPFLQEGFRQDHLYVMPFIFSPIVLCYNQQHFRERGLSFPDSSWTWDDLLRAANQLTAGSGHQHGFYFHPLSVNRWPIFLLQNQVYFSRDADGEVQFDEKKLIESIHVCRNIFEEQGMMQNFLSDSDTDAEQLFAEQNVSMILASYFSLNEMKEHLIQYDIAPLPYFSDARTLLLAIGFAVNKTSLKRDIAKQFVEYMTSEEAQDTIRRETLSLPSMKKVAEMSGGERVFHPSRYSLFREIIPTYRWYTDLGVRFHELREMKNELRLYWSGLTNEELFCKRLRAKLSPSQKEWTQIGRG</sequence>
<organism evidence="5 6">
    <name type="scientific">Priestia koreensis</name>
    <dbReference type="NCBI Taxonomy" id="284581"/>
    <lineage>
        <taxon>Bacteria</taxon>
        <taxon>Bacillati</taxon>
        <taxon>Bacillota</taxon>
        <taxon>Bacilli</taxon>
        <taxon>Bacillales</taxon>
        <taxon>Bacillaceae</taxon>
        <taxon>Priestia</taxon>
    </lineage>
</organism>
<dbReference type="InterPro" id="IPR050490">
    <property type="entry name" value="Bact_solute-bd_prot1"/>
</dbReference>
<dbReference type="PRINTS" id="PR00035">
    <property type="entry name" value="HTHGNTR"/>
</dbReference>
<gene>
    <name evidence="5" type="ORF">AMD01_03765</name>
</gene>
<dbReference type="PANTHER" id="PTHR43649:SF12">
    <property type="entry name" value="DIACETYLCHITOBIOSE BINDING PROTEIN DASA"/>
    <property type="match status" value="1"/>
</dbReference>
<dbReference type="STRING" id="284581.AMD01_03765"/>
<dbReference type="CDD" id="cd07377">
    <property type="entry name" value="WHTH_GntR"/>
    <property type="match status" value="1"/>
</dbReference>
<dbReference type="PROSITE" id="PS50949">
    <property type="entry name" value="HTH_GNTR"/>
    <property type="match status" value="1"/>
</dbReference>
<evidence type="ECO:0000256" key="1">
    <source>
        <dbReference type="ARBA" id="ARBA00023015"/>
    </source>
</evidence>
<evidence type="ECO:0000256" key="2">
    <source>
        <dbReference type="ARBA" id="ARBA00023125"/>
    </source>
</evidence>
<keyword evidence="6" id="KW-1185">Reference proteome</keyword>
<dbReference type="Pfam" id="PF00392">
    <property type="entry name" value="GntR"/>
    <property type="match status" value="1"/>
</dbReference>
<proteinExistence type="predicted"/>
<dbReference type="Pfam" id="PF01547">
    <property type="entry name" value="SBP_bac_1"/>
    <property type="match status" value="1"/>
</dbReference>
<protein>
    <recommendedName>
        <fullName evidence="4">HTH gntR-type domain-containing protein</fullName>
    </recommendedName>
</protein>
<dbReference type="InterPro" id="IPR006059">
    <property type="entry name" value="SBP"/>
</dbReference>
<dbReference type="SMART" id="SM00345">
    <property type="entry name" value="HTH_GNTR"/>
    <property type="match status" value="1"/>
</dbReference>
<accession>A0A0M0LIF2</accession>
<dbReference type="GO" id="GO:0003700">
    <property type="term" value="F:DNA-binding transcription factor activity"/>
    <property type="evidence" value="ECO:0007669"/>
    <property type="project" value="InterPro"/>
</dbReference>
<dbReference type="PATRIC" id="fig|284581.3.peg.1053"/>
<comment type="caution">
    <text evidence="5">The sequence shown here is derived from an EMBL/GenBank/DDBJ whole genome shotgun (WGS) entry which is preliminary data.</text>
</comment>
<keyword evidence="3" id="KW-0804">Transcription</keyword>
<name>A0A0M0LIF2_9BACI</name>
<dbReference type="SUPFAM" id="SSF46785">
    <property type="entry name" value="Winged helix' DNA-binding domain"/>
    <property type="match status" value="1"/>
</dbReference>
<dbReference type="EMBL" id="LILC01000002">
    <property type="protein sequence ID" value="KOO50860.1"/>
    <property type="molecule type" value="Genomic_DNA"/>
</dbReference>
<dbReference type="Gene3D" id="3.40.190.10">
    <property type="entry name" value="Periplasmic binding protein-like II"/>
    <property type="match status" value="1"/>
</dbReference>
<dbReference type="InterPro" id="IPR000524">
    <property type="entry name" value="Tscrpt_reg_HTH_GntR"/>
</dbReference>
<keyword evidence="1" id="KW-0805">Transcription regulation</keyword>
<evidence type="ECO:0000313" key="6">
    <source>
        <dbReference type="Proteomes" id="UP000037558"/>
    </source>
</evidence>
<keyword evidence="2" id="KW-0238">DNA-binding</keyword>
<dbReference type="RefSeq" id="WP_053400034.1">
    <property type="nucleotide sequence ID" value="NZ_LILC01000002.1"/>
</dbReference>
<evidence type="ECO:0000256" key="3">
    <source>
        <dbReference type="ARBA" id="ARBA00023163"/>
    </source>
</evidence>
<evidence type="ECO:0000313" key="5">
    <source>
        <dbReference type="EMBL" id="KOO50860.1"/>
    </source>
</evidence>
<reference evidence="6" key="1">
    <citation type="submission" date="2015-08" db="EMBL/GenBank/DDBJ databases">
        <title>Fjat-14210 dsm16467.</title>
        <authorList>
            <person name="Liu B."/>
            <person name="Wang J."/>
            <person name="Zhu Y."/>
            <person name="Liu G."/>
            <person name="Chen Q."/>
            <person name="Chen Z."/>
            <person name="Lan J."/>
            <person name="Che J."/>
            <person name="Ge C."/>
            <person name="Shi H."/>
            <person name="Pan Z."/>
            <person name="Liu X."/>
        </authorList>
    </citation>
    <scope>NUCLEOTIDE SEQUENCE [LARGE SCALE GENOMIC DNA]</scope>
    <source>
        <strain evidence="6">DSM 16467</strain>
    </source>
</reference>
<evidence type="ECO:0000259" key="4">
    <source>
        <dbReference type="PROSITE" id="PS50949"/>
    </source>
</evidence>
<feature type="domain" description="HTH gntR-type" evidence="4">
    <location>
        <begin position="11"/>
        <end position="79"/>
    </location>
</feature>
<dbReference type="GO" id="GO:0003677">
    <property type="term" value="F:DNA binding"/>
    <property type="evidence" value="ECO:0007669"/>
    <property type="project" value="UniProtKB-KW"/>
</dbReference>
<dbReference type="OrthoDB" id="2374506at2"/>
<dbReference type="InterPro" id="IPR036388">
    <property type="entry name" value="WH-like_DNA-bd_sf"/>
</dbReference>
<dbReference type="InterPro" id="IPR036390">
    <property type="entry name" value="WH_DNA-bd_sf"/>
</dbReference>
<dbReference type="PANTHER" id="PTHR43649">
    <property type="entry name" value="ARABINOSE-BINDING PROTEIN-RELATED"/>
    <property type="match status" value="1"/>
</dbReference>
<dbReference type="AlphaFoldDB" id="A0A0M0LIF2"/>
<dbReference type="Gene3D" id="1.10.10.10">
    <property type="entry name" value="Winged helix-like DNA-binding domain superfamily/Winged helix DNA-binding domain"/>
    <property type="match status" value="1"/>
</dbReference>
<dbReference type="SUPFAM" id="SSF53850">
    <property type="entry name" value="Periplasmic binding protein-like II"/>
    <property type="match status" value="1"/>
</dbReference>